<accession>A0ABV0UUB3</accession>
<keyword evidence="3" id="KW-1185">Reference proteome</keyword>
<comment type="caution">
    <text evidence="2">The sequence shown here is derived from an EMBL/GenBank/DDBJ whole genome shotgun (WGS) entry which is preliminary data.</text>
</comment>
<evidence type="ECO:0000256" key="1">
    <source>
        <dbReference type="SAM" id="MobiDB-lite"/>
    </source>
</evidence>
<evidence type="ECO:0000313" key="2">
    <source>
        <dbReference type="EMBL" id="MEQ2248394.1"/>
    </source>
</evidence>
<sequence length="145" mass="17015">MSCRKATFHLFIPPPPPPLSSAAPSPPPSDRPYRRWAPLSFRPFPERHRASVGRRSHPNPRRRNLGWDSDPFDFHRGLTCLCFVWIGRYRLTLLIGPCWRREPKKDESGWMLWEADVLNIFSWCHLSSEPQLNWINMALIQVQIS</sequence>
<dbReference type="Proteomes" id="UP001482620">
    <property type="component" value="Unassembled WGS sequence"/>
</dbReference>
<protein>
    <submittedName>
        <fullName evidence="2">Uncharacterized protein</fullName>
    </submittedName>
</protein>
<organism evidence="2 3">
    <name type="scientific">Ilyodon furcidens</name>
    <name type="common">goldbreast splitfin</name>
    <dbReference type="NCBI Taxonomy" id="33524"/>
    <lineage>
        <taxon>Eukaryota</taxon>
        <taxon>Metazoa</taxon>
        <taxon>Chordata</taxon>
        <taxon>Craniata</taxon>
        <taxon>Vertebrata</taxon>
        <taxon>Euteleostomi</taxon>
        <taxon>Actinopterygii</taxon>
        <taxon>Neopterygii</taxon>
        <taxon>Teleostei</taxon>
        <taxon>Neoteleostei</taxon>
        <taxon>Acanthomorphata</taxon>
        <taxon>Ovalentaria</taxon>
        <taxon>Atherinomorphae</taxon>
        <taxon>Cyprinodontiformes</taxon>
        <taxon>Goodeidae</taxon>
        <taxon>Ilyodon</taxon>
    </lineage>
</organism>
<feature type="compositionally biased region" description="Pro residues" evidence="1">
    <location>
        <begin position="12"/>
        <end position="30"/>
    </location>
</feature>
<proteinExistence type="predicted"/>
<gene>
    <name evidence="2" type="ORF">ILYODFUR_018742</name>
</gene>
<reference evidence="2 3" key="1">
    <citation type="submission" date="2021-06" db="EMBL/GenBank/DDBJ databases">
        <authorList>
            <person name="Palmer J.M."/>
        </authorList>
    </citation>
    <scope>NUCLEOTIDE SEQUENCE [LARGE SCALE GENOMIC DNA]</scope>
    <source>
        <strain evidence="3">if_2019</strain>
        <tissue evidence="2">Muscle</tissue>
    </source>
</reference>
<name>A0ABV0UUB3_9TELE</name>
<dbReference type="EMBL" id="JAHRIQ010082934">
    <property type="protein sequence ID" value="MEQ2248394.1"/>
    <property type="molecule type" value="Genomic_DNA"/>
</dbReference>
<feature type="region of interest" description="Disordered" evidence="1">
    <location>
        <begin position="12"/>
        <end position="37"/>
    </location>
</feature>
<evidence type="ECO:0000313" key="3">
    <source>
        <dbReference type="Proteomes" id="UP001482620"/>
    </source>
</evidence>